<comment type="catalytic activity">
    <reaction evidence="5 6">
        <text>Exonucleolytic cleavage in either 5'- to 3'- or 3'- to 5'-direction to yield nucleoside 5'-phosphates.</text>
        <dbReference type="EC" id="3.1.11.6"/>
    </reaction>
</comment>
<evidence type="ECO:0000256" key="7">
    <source>
        <dbReference type="SAM" id="MobiDB-lite"/>
    </source>
</evidence>
<keyword evidence="4 5" id="KW-0269">Exonuclease</keyword>
<dbReference type="NCBIfam" id="TIGR00237">
    <property type="entry name" value="xseA"/>
    <property type="match status" value="1"/>
</dbReference>
<comment type="similarity">
    <text evidence="5 6">Belongs to the XseA family.</text>
</comment>
<comment type="caution">
    <text evidence="10">The sequence shown here is derived from an EMBL/GenBank/DDBJ whole genome shotgun (WGS) entry which is preliminary data.</text>
</comment>
<dbReference type="GO" id="GO:0006308">
    <property type="term" value="P:DNA catabolic process"/>
    <property type="evidence" value="ECO:0007669"/>
    <property type="project" value="UniProtKB-UniRule"/>
</dbReference>
<comment type="function">
    <text evidence="5">Bidirectionally degrades single-stranded DNA into large acid-insoluble oligonucleotides, which are then degraded further into small acid-soluble oligonucleotides.</text>
</comment>
<evidence type="ECO:0000256" key="1">
    <source>
        <dbReference type="ARBA" id="ARBA00022490"/>
    </source>
</evidence>
<name>A0A7Y0HG85_9PROT</name>
<evidence type="ECO:0000313" key="11">
    <source>
        <dbReference type="Proteomes" id="UP000539372"/>
    </source>
</evidence>
<evidence type="ECO:0000259" key="9">
    <source>
        <dbReference type="Pfam" id="PF13742"/>
    </source>
</evidence>
<evidence type="ECO:0000256" key="2">
    <source>
        <dbReference type="ARBA" id="ARBA00022722"/>
    </source>
</evidence>
<dbReference type="GO" id="GO:0003676">
    <property type="term" value="F:nucleic acid binding"/>
    <property type="evidence" value="ECO:0007669"/>
    <property type="project" value="InterPro"/>
</dbReference>
<dbReference type="Pfam" id="PF02601">
    <property type="entry name" value="Exonuc_VII_L"/>
    <property type="match status" value="1"/>
</dbReference>
<dbReference type="Pfam" id="PF13742">
    <property type="entry name" value="tRNA_anti_2"/>
    <property type="match status" value="1"/>
</dbReference>
<proteinExistence type="inferred from homology"/>
<gene>
    <name evidence="5" type="primary">xseA</name>
    <name evidence="10" type="ORF">HH303_12965</name>
</gene>
<dbReference type="HAMAP" id="MF_00378">
    <property type="entry name" value="Exonuc_7_L"/>
    <property type="match status" value="1"/>
</dbReference>
<sequence>MSDQMTGNIQELSVSELSNALKRTVEDAYSYVRVRGEISGFKRAASGHLYMALKDQDAVLDAVCWRGSASKLMARPEDGLEVIATGRLTTYPGRSKYQIVIEQIELAGEGALLKLLEERKRRLAEEGLFDPDRKKPIPFLPQVIGVVTSPTGAVIRDILHRLADRFPRHVLLWPVLVQGEGAAAQVAAAIDGFNRLTPDGPIPRPDVLIVARGGGSLEDLWGFNEEIVVRAAAASTIPLISAVGHETDTTLIDFASDRRAPTPTAAAEMAVPVRADLLADLVGFEQRLISAGARGLENRSRYLEGLARGLPQPRRLMEPAMQRLDDLSERLSQAPARILREKADRLDARAGRLRSPSDQIRRASDGLSDLTGRLDRAARYGVDREQRRFTDLRVGDRSLTAMVRRLKQDGERLARFGQAVEALSYRGTLKRGYAVVRDTDGALVTQADGISAGMALEIEFAEDKRISVLAGEAGTGRKSSPRKKPAADPKTPPKQQDLF</sequence>
<reference evidence="10 11" key="1">
    <citation type="submission" date="2020-04" db="EMBL/GenBank/DDBJ databases">
        <title>Rhodospirillaceae bacterium KN72 isolated from deep sea.</title>
        <authorList>
            <person name="Zhang D.-C."/>
        </authorList>
    </citation>
    <scope>NUCLEOTIDE SEQUENCE [LARGE SCALE GENOMIC DNA]</scope>
    <source>
        <strain evidence="10 11">KN72</strain>
    </source>
</reference>
<keyword evidence="1 5" id="KW-0963">Cytoplasm</keyword>
<comment type="subcellular location">
    <subcellularLocation>
        <location evidence="5 6">Cytoplasm</location>
    </subcellularLocation>
</comment>
<organism evidence="10 11">
    <name type="scientific">Pacificispira spongiicola</name>
    <dbReference type="NCBI Taxonomy" id="2729598"/>
    <lineage>
        <taxon>Bacteria</taxon>
        <taxon>Pseudomonadati</taxon>
        <taxon>Pseudomonadota</taxon>
        <taxon>Alphaproteobacteria</taxon>
        <taxon>Rhodospirillales</taxon>
        <taxon>Rhodospirillaceae</taxon>
        <taxon>Pacificispira</taxon>
    </lineage>
</organism>
<dbReference type="GO" id="GO:0005737">
    <property type="term" value="C:cytoplasm"/>
    <property type="evidence" value="ECO:0007669"/>
    <property type="project" value="UniProtKB-SubCell"/>
</dbReference>
<feature type="region of interest" description="Disordered" evidence="7">
    <location>
        <begin position="471"/>
        <end position="499"/>
    </location>
</feature>
<comment type="subunit">
    <text evidence="5">Heterooligomer composed of large and small subunits.</text>
</comment>
<evidence type="ECO:0000256" key="5">
    <source>
        <dbReference type="HAMAP-Rule" id="MF_00378"/>
    </source>
</evidence>
<keyword evidence="3 5" id="KW-0378">Hydrolase</keyword>
<keyword evidence="2 5" id="KW-0540">Nuclease</keyword>
<dbReference type="InterPro" id="IPR025824">
    <property type="entry name" value="OB-fold_nuc-bd_dom"/>
</dbReference>
<evidence type="ECO:0000313" key="10">
    <source>
        <dbReference type="EMBL" id="NMM45398.1"/>
    </source>
</evidence>
<dbReference type="CDD" id="cd04489">
    <property type="entry name" value="ExoVII_LU_OBF"/>
    <property type="match status" value="1"/>
</dbReference>
<accession>A0A7Y0HG85</accession>
<keyword evidence="11" id="KW-1185">Reference proteome</keyword>
<feature type="domain" description="OB-fold nucleic acid binding" evidence="9">
    <location>
        <begin position="12"/>
        <end position="105"/>
    </location>
</feature>
<dbReference type="EC" id="3.1.11.6" evidence="5"/>
<dbReference type="EMBL" id="JABBNT010000003">
    <property type="protein sequence ID" value="NMM45398.1"/>
    <property type="molecule type" value="Genomic_DNA"/>
</dbReference>
<dbReference type="InterPro" id="IPR003753">
    <property type="entry name" value="Exonuc_VII_L"/>
</dbReference>
<dbReference type="Proteomes" id="UP000539372">
    <property type="component" value="Unassembled WGS sequence"/>
</dbReference>
<dbReference type="PANTHER" id="PTHR30008:SF0">
    <property type="entry name" value="EXODEOXYRIBONUCLEASE 7 LARGE SUBUNIT"/>
    <property type="match status" value="1"/>
</dbReference>
<dbReference type="PANTHER" id="PTHR30008">
    <property type="entry name" value="EXODEOXYRIBONUCLEASE 7 LARGE SUBUNIT"/>
    <property type="match status" value="1"/>
</dbReference>
<protein>
    <recommendedName>
        <fullName evidence="5">Exodeoxyribonuclease 7 large subunit</fullName>
        <ecNumber evidence="5">3.1.11.6</ecNumber>
    </recommendedName>
    <alternativeName>
        <fullName evidence="5">Exodeoxyribonuclease VII large subunit</fullName>
        <shortName evidence="5">Exonuclease VII large subunit</shortName>
    </alternativeName>
</protein>
<evidence type="ECO:0000256" key="6">
    <source>
        <dbReference type="RuleBase" id="RU004355"/>
    </source>
</evidence>
<dbReference type="InterPro" id="IPR020579">
    <property type="entry name" value="Exonuc_VII_lsu_C"/>
</dbReference>
<evidence type="ECO:0000256" key="3">
    <source>
        <dbReference type="ARBA" id="ARBA00022801"/>
    </source>
</evidence>
<dbReference type="GO" id="GO:0008855">
    <property type="term" value="F:exodeoxyribonuclease VII activity"/>
    <property type="evidence" value="ECO:0007669"/>
    <property type="project" value="UniProtKB-UniRule"/>
</dbReference>
<feature type="domain" description="Exonuclease VII large subunit C-terminal" evidence="8">
    <location>
        <begin position="128"/>
        <end position="463"/>
    </location>
</feature>
<dbReference type="AlphaFoldDB" id="A0A7Y0HG85"/>
<dbReference type="GO" id="GO:0009318">
    <property type="term" value="C:exodeoxyribonuclease VII complex"/>
    <property type="evidence" value="ECO:0007669"/>
    <property type="project" value="UniProtKB-UniRule"/>
</dbReference>
<evidence type="ECO:0000259" key="8">
    <source>
        <dbReference type="Pfam" id="PF02601"/>
    </source>
</evidence>
<evidence type="ECO:0000256" key="4">
    <source>
        <dbReference type="ARBA" id="ARBA00022839"/>
    </source>
</evidence>